<dbReference type="GO" id="GO:0016616">
    <property type="term" value="F:oxidoreductase activity, acting on the CH-OH group of donors, NAD or NADP as acceptor"/>
    <property type="evidence" value="ECO:0007669"/>
    <property type="project" value="TreeGrafter"/>
</dbReference>
<dbReference type="PANTHER" id="PTHR45458">
    <property type="entry name" value="SHORT-CHAIN DEHYDROGENASE/REDUCTASE SDR"/>
    <property type="match status" value="1"/>
</dbReference>
<dbReference type="InterPro" id="IPR002347">
    <property type="entry name" value="SDR_fam"/>
</dbReference>
<gene>
    <name evidence="1" type="ORF">E4L98_12670</name>
</gene>
<dbReference type="OrthoDB" id="5786478at2"/>
<dbReference type="InterPro" id="IPR052184">
    <property type="entry name" value="SDR_enzymes"/>
</dbReference>
<dbReference type="Pfam" id="PF00106">
    <property type="entry name" value="adh_short"/>
    <property type="match status" value="1"/>
</dbReference>
<comment type="caution">
    <text evidence="1">The sequence shown here is derived from an EMBL/GenBank/DDBJ whole genome shotgun (WGS) entry which is preliminary data.</text>
</comment>
<dbReference type="EMBL" id="SPVG01000129">
    <property type="protein sequence ID" value="TFW21937.1"/>
    <property type="molecule type" value="Genomic_DNA"/>
</dbReference>
<name>A0A4Y9SF70_9BURK</name>
<dbReference type="AlphaFoldDB" id="A0A4Y9SF70"/>
<dbReference type="SUPFAM" id="SSF51735">
    <property type="entry name" value="NAD(P)-binding Rossmann-fold domains"/>
    <property type="match status" value="1"/>
</dbReference>
<dbReference type="PRINTS" id="PR00081">
    <property type="entry name" value="GDHRDH"/>
</dbReference>
<evidence type="ECO:0000313" key="2">
    <source>
        <dbReference type="Proteomes" id="UP000297729"/>
    </source>
</evidence>
<proteinExistence type="predicted"/>
<reference evidence="1 2" key="1">
    <citation type="submission" date="2019-03" db="EMBL/GenBank/DDBJ databases">
        <title>Draft Genome Sequence of Duganella callidus sp. nov., a Novel Duganella Species Isolated from Cultivated Soil.</title>
        <authorList>
            <person name="Raths R."/>
            <person name="Peta V."/>
            <person name="Bucking H."/>
        </authorList>
    </citation>
    <scope>NUCLEOTIDE SEQUENCE [LARGE SCALE GENOMIC DNA]</scope>
    <source>
        <strain evidence="1 2">DN04</strain>
    </source>
</reference>
<keyword evidence="2" id="KW-1185">Reference proteome</keyword>
<dbReference type="InterPro" id="IPR036291">
    <property type="entry name" value="NAD(P)-bd_dom_sf"/>
</dbReference>
<dbReference type="Proteomes" id="UP000297729">
    <property type="component" value="Unassembled WGS sequence"/>
</dbReference>
<dbReference type="PANTHER" id="PTHR45458:SF1">
    <property type="entry name" value="SHORT CHAIN DEHYDROGENASE"/>
    <property type="match status" value="1"/>
</dbReference>
<dbReference type="RefSeq" id="WP_135201915.1">
    <property type="nucleotide sequence ID" value="NZ_SPVG01000129.1"/>
</dbReference>
<protein>
    <submittedName>
        <fullName evidence="1">SDR family oxidoreductase</fullName>
    </submittedName>
</protein>
<organism evidence="1 2">
    <name type="scientific">Duganella callida</name>
    <dbReference type="NCBI Taxonomy" id="2561932"/>
    <lineage>
        <taxon>Bacteria</taxon>
        <taxon>Pseudomonadati</taxon>
        <taxon>Pseudomonadota</taxon>
        <taxon>Betaproteobacteria</taxon>
        <taxon>Burkholderiales</taxon>
        <taxon>Oxalobacteraceae</taxon>
        <taxon>Telluria group</taxon>
        <taxon>Duganella</taxon>
    </lineage>
</organism>
<sequence length="222" mass="23507">MATALVIGASRGIGLELVRQYLNDGWRVLATARKKEDCEMLTSLGAEAHRLDVTNVEACAGIGWKLDGEELDVAILNAGIYGPRQDGFPTQPDFDAVMHTNVLAAMRLLPIVAPMVCAAQGKLAVLSSRMGSLSERSSSSGSLYRASKAALNSVLIDTALVYGKQGATCIAFHPGWVQTDMGGAAADLTPQQSAAGIRHTLATLPASERAQYRNYDGTTIGW</sequence>
<dbReference type="NCBIfam" id="NF005403">
    <property type="entry name" value="PRK06953.1"/>
    <property type="match status" value="1"/>
</dbReference>
<evidence type="ECO:0000313" key="1">
    <source>
        <dbReference type="EMBL" id="TFW21937.1"/>
    </source>
</evidence>
<accession>A0A4Y9SF70</accession>
<dbReference type="Gene3D" id="3.40.50.720">
    <property type="entry name" value="NAD(P)-binding Rossmann-like Domain"/>
    <property type="match status" value="1"/>
</dbReference>